<dbReference type="EMBL" id="JGZQ01000010">
    <property type="protein sequence ID" value="KFI95641.1"/>
    <property type="molecule type" value="Genomic_DNA"/>
</dbReference>
<evidence type="ECO:0000313" key="1">
    <source>
        <dbReference type="EMBL" id="KFI95641.1"/>
    </source>
</evidence>
<sequence>MGSSYRLRLAVPAVTSPRVGSGTLAEIGDRVLRIVMFEVLPAPRPVFIARGASKGFLSKFRHIRNDYELSI</sequence>
<protein>
    <submittedName>
        <fullName evidence="1">Uncharacterized protein</fullName>
    </submittedName>
</protein>
<reference evidence="1 2" key="1">
    <citation type="submission" date="2014-03" db="EMBL/GenBank/DDBJ databases">
        <title>Genomics of Bifidobacteria.</title>
        <authorList>
            <person name="Ventura M."/>
            <person name="Milani C."/>
            <person name="Lugli G.A."/>
        </authorList>
    </citation>
    <scope>NUCLEOTIDE SEQUENCE [LARGE SCALE GENOMIC DNA]</scope>
    <source>
        <strain evidence="2">JCM 15918</strain>
    </source>
</reference>
<gene>
    <name evidence="1" type="ORF">BSTER_1942</name>
</gene>
<dbReference type="Proteomes" id="UP000029091">
    <property type="component" value="Unassembled WGS sequence"/>
</dbReference>
<dbReference type="AlphaFoldDB" id="A0A087DJE1"/>
<proteinExistence type="predicted"/>
<evidence type="ECO:0000313" key="2">
    <source>
        <dbReference type="Proteomes" id="UP000029091"/>
    </source>
</evidence>
<name>A0A087DJE1_BIFAD</name>
<organism evidence="1 2">
    <name type="scientific">Bifidobacterium adolescentis JCM 15918</name>
    <dbReference type="NCBI Taxonomy" id="1437612"/>
    <lineage>
        <taxon>Bacteria</taxon>
        <taxon>Bacillati</taxon>
        <taxon>Actinomycetota</taxon>
        <taxon>Actinomycetes</taxon>
        <taxon>Bifidobacteriales</taxon>
        <taxon>Bifidobacteriaceae</taxon>
        <taxon>Bifidobacterium</taxon>
    </lineage>
</organism>
<accession>A0A087DJE1</accession>
<comment type="caution">
    <text evidence="1">The sequence shown here is derived from an EMBL/GenBank/DDBJ whole genome shotgun (WGS) entry which is preliminary data.</text>
</comment>